<dbReference type="InterPro" id="IPR023076">
    <property type="entry name" value="HMG_CoA_Rdtase_CS"/>
</dbReference>
<sequence length="727" mass="80257">MKTCELQKFLSCPDKGVAQKLIESAIGYFSVPLGVVWALPVNGRLFHVPLATEEASVIAAANYSAKLLQEVGIHSEVAESFLSGQIYLKVDRMEFEAFWQAQRACWLDKIERYTSSMRKRGGGYVSSSLRYLEKLGVLVWDIILDVKDAQGANTVNGLLEHLAEWLDDLGFQSTLKILSNNLDHIPSKAHFVLPLQRLKDFGYDELVIDNLVLNSQIALVDPLRALTHNKGIMNGLSALALATANDTRALEAAAHAYSARSGKIKALSFYEKSKEFLRGSIQMPLALAYLGGSTQAHPTSHLLFKLLGVDNARQLKEVAIALGLAQNLAAMLALASSGIQKGHMSLHKQSVNNFPTAAGLASSAAGYAALAEAFYRYRDLPYTPQQVSSLAREGSVSAARSVLGGFVALAKEKGTKRLFSMKFSLPANLLLMGEYAILEEEGLGVTLAAEPRAYFTLKKSSAWQINGLWGQQREIVRPLEDKDFFTAKVFKYIMDNYLDLRGIEPYSIEVDTRAFFDLNNRKKGFGSSAVVALGITIALFALVKGKDNLNELCFYPAIEAHRFVQMGKGSGYDIASSLFGSIGIFRGGKRPIWQKLEGLNPKGFYLFQGEKAVRTVSAIEAYRRKRDLDIVQDYLSSMNRLVVRFEKNTNEAFLIQTLKEAGDLSSRLSQVIGVSAQLSLADTHWRQDSLIKALGAGNETFLYFQPSPLEKVFSPIVMAEEGLRWEE</sequence>
<dbReference type="Pfam" id="PF00368">
    <property type="entry name" value="HMG-CoA_red"/>
    <property type="match status" value="1"/>
</dbReference>
<dbReference type="PANTHER" id="PTHR10572:SF24">
    <property type="entry name" value="3-HYDROXY-3-METHYLGLUTARYL-COENZYME A REDUCTASE"/>
    <property type="match status" value="1"/>
</dbReference>
<dbReference type="GO" id="GO:0004420">
    <property type="term" value="F:hydroxymethylglutaryl-CoA reductase (NADPH) activity"/>
    <property type="evidence" value="ECO:0007669"/>
    <property type="project" value="InterPro"/>
</dbReference>
<dbReference type="Gene3D" id="3.90.770.10">
    <property type="entry name" value="3-hydroxy-3-methylglutaryl-coenzyme A Reductase, Chain A, domain 2"/>
    <property type="match status" value="2"/>
</dbReference>
<evidence type="ECO:0000256" key="1">
    <source>
        <dbReference type="ARBA" id="ARBA00005084"/>
    </source>
</evidence>
<dbReference type="InterPro" id="IPR020568">
    <property type="entry name" value="Ribosomal_Su5_D2-typ_SF"/>
</dbReference>
<gene>
    <name evidence="5" type="ORF">PYX00_011920</name>
</gene>
<organism evidence="5">
    <name type="scientific">Menopon gallinae</name>
    <name type="common">poultry shaft louse</name>
    <dbReference type="NCBI Taxonomy" id="328185"/>
    <lineage>
        <taxon>Eukaryota</taxon>
        <taxon>Metazoa</taxon>
        <taxon>Ecdysozoa</taxon>
        <taxon>Arthropoda</taxon>
        <taxon>Hexapoda</taxon>
        <taxon>Insecta</taxon>
        <taxon>Pterygota</taxon>
        <taxon>Neoptera</taxon>
        <taxon>Paraneoptera</taxon>
        <taxon>Psocodea</taxon>
        <taxon>Troctomorpha</taxon>
        <taxon>Phthiraptera</taxon>
        <taxon>Amblycera</taxon>
        <taxon>Menoponidae</taxon>
        <taxon>Menopon</taxon>
    </lineage>
</organism>
<comment type="subcellular location">
    <subcellularLocation>
        <location evidence="4">Endoplasmic reticulum membrane</location>
        <topology evidence="4">Multi-pass membrane protein</topology>
    </subcellularLocation>
</comment>
<keyword evidence="4" id="KW-0256">Endoplasmic reticulum</keyword>
<name>A0AAW2H947_9NEOP</name>
<dbReference type="SUPFAM" id="SSF54211">
    <property type="entry name" value="Ribosomal protein S5 domain 2-like"/>
    <property type="match status" value="2"/>
</dbReference>
<dbReference type="SUPFAM" id="SSF55035">
    <property type="entry name" value="NAD-binding domain of HMG-CoA reductase"/>
    <property type="match status" value="1"/>
</dbReference>
<proteinExistence type="inferred from homology"/>
<dbReference type="InterPro" id="IPR004553">
    <property type="entry name" value="HMG_CoA_Rdtase_bac-typ"/>
</dbReference>
<dbReference type="PRINTS" id="PR00071">
    <property type="entry name" value="HMGCOARDTASE"/>
</dbReference>
<dbReference type="InterPro" id="IPR023074">
    <property type="entry name" value="HMG_CoA_Rdtase_cat_sf"/>
</dbReference>
<dbReference type="PROSITE" id="PS50065">
    <property type="entry name" value="HMG_COA_REDUCTASE_4"/>
    <property type="match status" value="1"/>
</dbReference>
<dbReference type="NCBIfam" id="TIGR00532">
    <property type="entry name" value="HMG_CoA_R_NAD"/>
    <property type="match status" value="1"/>
</dbReference>
<dbReference type="InterPro" id="IPR014721">
    <property type="entry name" value="Ribsml_uS5_D2-typ_fold_subgr"/>
</dbReference>
<dbReference type="InterPro" id="IPR002202">
    <property type="entry name" value="HMG_CoA_Rdtase"/>
</dbReference>
<dbReference type="GO" id="GO:0005789">
    <property type="term" value="C:endoplasmic reticulum membrane"/>
    <property type="evidence" value="ECO:0007669"/>
    <property type="project" value="UniProtKB-SubCell"/>
</dbReference>
<dbReference type="Gene3D" id="3.30.230.10">
    <property type="match status" value="1"/>
</dbReference>
<evidence type="ECO:0000256" key="3">
    <source>
        <dbReference type="ARBA" id="ARBA00023002"/>
    </source>
</evidence>
<comment type="caution">
    <text evidence="5">The sequence shown here is derived from an EMBL/GenBank/DDBJ whole genome shotgun (WGS) entry which is preliminary data.</text>
</comment>
<accession>A0AAW2H947</accession>
<dbReference type="GO" id="GO:0015936">
    <property type="term" value="P:coenzyme A metabolic process"/>
    <property type="evidence" value="ECO:0007669"/>
    <property type="project" value="InterPro"/>
</dbReference>
<dbReference type="InterPro" id="IPR009023">
    <property type="entry name" value="HMG_CoA_Rdtase_NAD(P)-bd_sf"/>
</dbReference>
<comment type="similarity">
    <text evidence="2 4">Belongs to the HMG-CoA reductase family.</text>
</comment>
<dbReference type="InterPro" id="IPR009029">
    <property type="entry name" value="HMG_CoA_Rdtase_sub-bd_dom_sf"/>
</dbReference>
<dbReference type="AlphaFoldDB" id="A0AAW2H947"/>
<keyword evidence="3 4" id="KW-0560">Oxidoreductase</keyword>
<dbReference type="SUPFAM" id="SSF56542">
    <property type="entry name" value="Substrate-binding domain of HMG-CoA reductase"/>
    <property type="match status" value="1"/>
</dbReference>
<comment type="pathway">
    <text evidence="1">Metabolic intermediate biosynthesis; (R)-mevalonate biosynthesis; (R)-mevalonate from acetyl-CoA: step 3/3.</text>
</comment>
<evidence type="ECO:0000256" key="2">
    <source>
        <dbReference type="ARBA" id="ARBA00007661"/>
    </source>
</evidence>
<evidence type="ECO:0000256" key="4">
    <source>
        <dbReference type="RuleBase" id="RU361219"/>
    </source>
</evidence>
<protein>
    <recommendedName>
        <fullName evidence="4">3-hydroxy-3-methylglutaryl coenzyme A reductase</fullName>
        <shortName evidence="4">HMG-CoA reductase</shortName>
    </recommendedName>
</protein>
<reference evidence="5" key="1">
    <citation type="journal article" date="2024" name="Gigascience">
        <title>Chromosome-level genome of the poultry shaft louse Menopon gallinae provides insight into the host-switching and adaptive evolution of parasitic lice.</title>
        <authorList>
            <person name="Xu Y."/>
            <person name="Ma L."/>
            <person name="Liu S."/>
            <person name="Liang Y."/>
            <person name="Liu Q."/>
            <person name="He Z."/>
            <person name="Tian L."/>
            <person name="Duan Y."/>
            <person name="Cai W."/>
            <person name="Li H."/>
            <person name="Song F."/>
        </authorList>
    </citation>
    <scope>NUCLEOTIDE SEQUENCE</scope>
    <source>
        <strain evidence="5">Cailab_2023a</strain>
    </source>
</reference>
<dbReference type="PROSITE" id="PS01192">
    <property type="entry name" value="HMG_COA_REDUCTASE_3"/>
    <property type="match status" value="1"/>
</dbReference>
<dbReference type="EMBL" id="JARGDH010000006">
    <property type="protein sequence ID" value="KAL0266203.1"/>
    <property type="molecule type" value="Genomic_DNA"/>
</dbReference>
<dbReference type="PANTHER" id="PTHR10572">
    <property type="entry name" value="3-HYDROXY-3-METHYLGLUTARYL-COENZYME A REDUCTASE"/>
    <property type="match status" value="1"/>
</dbReference>
<evidence type="ECO:0000313" key="5">
    <source>
        <dbReference type="EMBL" id="KAL0266203.1"/>
    </source>
</evidence>